<dbReference type="SUPFAM" id="SSF53448">
    <property type="entry name" value="Nucleotide-diphospho-sugar transferases"/>
    <property type="match status" value="1"/>
</dbReference>
<gene>
    <name evidence="7" type="ORF">CO053_04160</name>
</gene>
<sequence>MSGKKIKKALILAAGAGTRFLPASKAIPKLLFPVIDKPIIQIVVEEVVKAGITGITFVLSPFSPEFCQAIKNHFSPIPALNEFLQKSGKEQYLEELKRIEGMANYSFVLQRPGRHGAGTAILSASEQIGNEPFLMLFSDEFYLADPPWITQLLNAYEKYQASILGCIRSEAGDRFGFVVGENTNEKVVKVEDLIEKPGIGNLPSNLASMSGMIFEPEIFDCLIEADKDMEPGRELYHTYGIKKMLAKSLSFYAVEYQNYRYFDTGDKLGYLKAMVELGMEYPSFGEEFKTWLKGLKI</sequence>
<protein>
    <recommendedName>
        <fullName evidence="2">UTP--glucose-1-phosphate uridylyltransferase</fullName>
        <ecNumber evidence="2">2.7.7.9</ecNumber>
    </recommendedName>
</protein>
<dbReference type="InterPro" id="IPR005771">
    <property type="entry name" value="GalU_uridylyltTrfase_bac/arc"/>
</dbReference>
<comment type="catalytic activity">
    <reaction evidence="5">
        <text>alpha-D-glucose 1-phosphate + UTP + H(+) = UDP-alpha-D-glucose + diphosphate</text>
        <dbReference type="Rhea" id="RHEA:19889"/>
        <dbReference type="ChEBI" id="CHEBI:15378"/>
        <dbReference type="ChEBI" id="CHEBI:33019"/>
        <dbReference type="ChEBI" id="CHEBI:46398"/>
        <dbReference type="ChEBI" id="CHEBI:58601"/>
        <dbReference type="ChEBI" id="CHEBI:58885"/>
        <dbReference type="EC" id="2.7.7.9"/>
    </reaction>
</comment>
<comment type="similarity">
    <text evidence="1">Belongs to the UDPGP type 2 family.</text>
</comment>
<evidence type="ECO:0000313" key="7">
    <source>
        <dbReference type="EMBL" id="PJC28511.1"/>
    </source>
</evidence>
<dbReference type="PANTHER" id="PTHR43197:SF1">
    <property type="entry name" value="UTP--GLUCOSE-1-PHOSPHATE URIDYLYLTRANSFERASE"/>
    <property type="match status" value="1"/>
</dbReference>
<dbReference type="Proteomes" id="UP000230885">
    <property type="component" value="Unassembled WGS sequence"/>
</dbReference>
<keyword evidence="4 7" id="KW-0548">Nucleotidyltransferase</keyword>
<dbReference type="GO" id="GO:0006011">
    <property type="term" value="P:UDP-alpha-D-glucose metabolic process"/>
    <property type="evidence" value="ECO:0007669"/>
    <property type="project" value="InterPro"/>
</dbReference>
<comment type="caution">
    <text evidence="7">The sequence shown here is derived from an EMBL/GenBank/DDBJ whole genome shotgun (WGS) entry which is preliminary data.</text>
</comment>
<organism evidence="7 8">
    <name type="scientific">Candidatus Shapirobacteria bacterium CG_4_9_14_0_2_um_filter_40_11</name>
    <dbReference type="NCBI Taxonomy" id="1974876"/>
    <lineage>
        <taxon>Bacteria</taxon>
        <taxon>Candidatus Shapironibacteriota</taxon>
    </lineage>
</organism>
<evidence type="ECO:0000256" key="4">
    <source>
        <dbReference type="ARBA" id="ARBA00022695"/>
    </source>
</evidence>
<evidence type="ECO:0000256" key="1">
    <source>
        <dbReference type="ARBA" id="ARBA00006890"/>
    </source>
</evidence>
<accession>A0A2M8ETR3</accession>
<proteinExistence type="inferred from homology"/>
<name>A0A2M8ETR3_9BACT</name>
<dbReference type="EC" id="2.7.7.9" evidence="2"/>
<dbReference type="InterPro" id="IPR029044">
    <property type="entry name" value="Nucleotide-diphossugar_trans"/>
</dbReference>
<dbReference type="GO" id="GO:0003983">
    <property type="term" value="F:UTP:glucose-1-phosphate uridylyltransferase activity"/>
    <property type="evidence" value="ECO:0007669"/>
    <property type="project" value="UniProtKB-EC"/>
</dbReference>
<dbReference type="Pfam" id="PF00483">
    <property type="entry name" value="NTP_transferase"/>
    <property type="match status" value="1"/>
</dbReference>
<dbReference type="EMBL" id="PFSE01000064">
    <property type="protein sequence ID" value="PJC28511.1"/>
    <property type="molecule type" value="Genomic_DNA"/>
</dbReference>
<evidence type="ECO:0000256" key="2">
    <source>
        <dbReference type="ARBA" id="ARBA00012415"/>
    </source>
</evidence>
<dbReference type="PANTHER" id="PTHR43197">
    <property type="entry name" value="UTP--GLUCOSE-1-PHOSPHATE URIDYLYLTRANSFERASE"/>
    <property type="match status" value="1"/>
</dbReference>
<evidence type="ECO:0000313" key="8">
    <source>
        <dbReference type="Proteomes" id="UP000230885"/>
    </source>
</evidence>
<evidence type="ECO:0000259" key="6">
    <source>
        <dbReference type="Pfam" id="PF00483"/>
    </source>
</evidence>
<reference evidence="8" key="1">
    <citation type="submission" date="2017-09" db="EMBL/GenBank/DDBJ databases">
        <title>Depth-based differentiation of microbial function through sediment-hosted aquifers and enrichment of novel symbionts in the deep terrestrial subsurface.</title>
        <authorList>
            <person name="Probst A.J."/>
            <person name="Ladd B."/>
            <person name="Jarett J.K."/>
            <person name="Geller-Mcgrath D.E."/>
            <person name="Sieber C.M.K."/>
            <person name="Emerson J.B."/>
            <person name="Anantharaman K."/>
            <person name="Thomas B.C."/>
            <person name="Malmstrom R."/>
            <person name="Stieglmeier M."/>
            <person name="Klingl A."/>
            <person name="Woyke T."/>
            <person name="Ryan C.M."/>
            <person name="Banfield J.F."/>
        </authorList>
    </citation>
    <scope>NUCLEOTIDE SEQUENCE [LARGE SCALE GENOMIC DNA]</scope>
</reference>
<dbReference type="Gene3D" id="3.90.550.10">
    <property type="entry name" value="Spore Coat Polysaccharide Biosynthesis Protein SpsA, Chain A"/>
    <property type="match status" value="1"/>
</dbReference>
<dbReference type="AlphaFoldDB" id="A0A2M8ETR3"/>
<feature type="domain" description="Nucleotidyl transferase" evidence="6">
    <location>
        <begin position="8"/>
        <end position="276"/>
    </location>
</feature>
<evidence type="ECO:0000256" key="3">
    <source>
        <dbReference type="ARBA" id="ARBA00022679"/>
    </source>
</evidence>
<keyword evidence="3 7" id="KW-0808">Transferase</keyword>
<dbReference type="InterPro" id="IPR005835">
    <property type="entry name" value="NTP_transferase_dom"/>
</dbReference>
<evidence type="ECO:0000256" key="5">
    <source>
        <dbReference type="ARBA" id="ARBA00048128"/>
    </source>
</evidence>